<accession>A0AAN6KZU3</accession>
<organism evidence="2 3">
    <name type="scientific">Friedmanniomyces endolithicus</name>
    <dbReference type="NCBI Taxonomy" id="329885"/>
    <lineage>
        <taxon>Eukaryota</taxon>
        <taxon>Fungi</taxon>
        <taxon>Dikarya</taxon>
        <taxon>Ascomycota</taxon>
        <taxon>Pezizomycotina</taxon>
        <taxon>Dothideomycetes</taxon>
        <taxon>Dothideomycetidae</taxon>
        <taxon>Mycosphaerellales</taxon>
        <taxon>Teratosphaeriaceae</taxon>
        <taxon>Friedmanniomyces</taxon>
    </lineage>
</organism>
<sequence length="356" mass="40069">MAESTPGMARGGGDEAADASTDPKPVELTPAVQAWEGGIKAMTSGDPGGLSRYDENAAEPWYHTIRVQHDEAFFIQPIMLGEGRFKDCRIFLLRPYTKVFRFLDLPPEIRTMVYDLMLPNATSTISMSTYKPHHKPRRPCCTTFLDKRLHAPLEWDPTIGKWIDQPLSTAASLFRVNKLIHKEMTSIWYSTYTLEFFMLKEMRVFLETIGTMRQYLRSVGVTYGQRYDSRMRRVVFALLEGAQNLRTIYLPHAMICGTGTLASSVGSLMVDSRSLLETIHAAQRAGREGADPLSLFKVEYRYQMCAECVSTPPRPTQCAMGISRACKIPCLDNEAHCLALTARIRSEVAKVLGVRI</sequence>
<comment type="caution">
    <text evidence="2">The sequence shown here is derived from an EMBL/GenBank/DDBJ whole genome shotgun (WGS) entry which is preliminary data.</text>
</comment>
<feature type="region of interest" description="Disordered" evidence="1">
    <location>
        <begin position="1"/>
        <end position="25"/>
    </location>
</feature>
<gene>
    <name evidence="2" type="ORF">LTR91_001866</name>
</gene>
<dbReference type="EMBL" id="JAUJLE010000008">
    <property type="protein sequence ID" value="KAK1011764.1"/>
    <property type="molecule type" value="Genomic_DNA"/>
</dbReference>
<dbReference type="Proteomes" id="UP001175353">
    <property type="component" value="Unassembled WGS sequence"/>
</dbReference>
<name>A0AAN6KZU3_9PEZI</name>
<dbReference type="PANTHER" id="PTHR42085">
    <property type="entry name" value="F-BOX DOMAIN-CONTAINING PROTEIN"/>
    <property type="match status" value="1"/>
</dbReference>
<protein>
    <submittedName>
        <fullName evidence="2">Uncharacterized protein</fullName>
    </submittedName>
</protein>
<evidence type="ECO:0000256" key="1">
    <source>
        <dbReference type="SAM" id="MobiDB-lite"/>
    </source>
</evidence>
<keyword evidence="3" id="KW-1185">Reference proteome</keyword>
<evidence type="ECO:0000313" key="3">
    <source>
        <dbReference type="Proteomes" id="UP001175353"/>
    </source>
</evidence>
<proteinExistence type="predicted"/>
<dbReference type="AlphaFoldDB" id="A0AAN6KZU3"/>
<dbReference type="PANTHER" id="PTHR42085:SF2">
    <property type="entry name" value="F-BOX DOMAIN-CONTAINING PROTEIN"/>
    <property type="match status" value="1"/>
</dbReference>
<evidence type="ECO:0000313" key="2">
    <source>
        <dbReference type="EMBL" id="KAK1011764.1"/>
    </source>
</evidence>
<dbReference type="InterPro" id="IPR038883">
    <property type="entry name" value="AN11006-like"/>
</dbReference>
<reference evidence="2" key="1">
    <citation type="submission" date="2023-06" db="EMBL/GenBank/DDBJ databases">
        <title>Black Yeasts Isolated from many extreme environments.</title>
        <authorList>
            <person name="Coleine C."/>
            <person name="Stajich J.E."/>
            <person name="Selbmann L."/>
        </authorList>
    </citation>
    <scope>NUCLEOTIDE SEQUENCE</scope>
    <source>
        <strain evidence="2">CCFEE 5200</strain>
    </source>
</reference>